<accession>A0AAV3Y9M6</accession>
<proteinExistence type="predicted"/>
<comment type="caution">
    <text evidence="2">The sequence shown here is derived from an EMBL/GenBank/DDBJ whole genome shotgun (WGS) entry which is preliminary data.</text>
</comment>
<evidence type="ECO:0000256" key="1">
    <source>
        <dbReference type="SAM" id="MobiDB-lite"/>
    </source>
</evidence>
<feature type="compositionally biased region" description="Pro residues" evidence="1">
    <location>
        <begin position="87"/>
        <end position="106"/>
    </location>
</feature>
<evidence type="ECO:0000313" key="3">
    <source>
        <dbReference type="Proteomes" id="UP000735302"/>
    </source>
</evidence>
<name>A0AAV3Y9M6_9GAST</name>
<dbReference type="EMBL" id="BLXT01000616">
    <property type="protein sequence ID" value="GFN78847.1"/>
    <property type="molecule type" value="Genomic_DNA"/>
</dbReference>
<organism evidence="2 3">
    <name type="scientific">Plakobranchus ocellatus</name>
    <dbReference type="NCBI Taxonomy" id="259542"/>
    <lineage>
        <taxon>Eukaryota</taxon>
        <taxon>Metazoa</taxon>
        <taxon>Spiralia</taxon>
        <taxon>Lophotrochozoa</taxon>
        <taxon>Mollusca</taxon>
        <taxon>Gastropoda</taxon>
        <taxon>Heterobranchia</taxon>
        <taxon>Euthyneura</taxon>
        <taxon>Panpulmonata</taxon>
        <taxon>Sacoglossa</taxon>
        <taxon>Placobranchoidea</taxon>
        <taxon>Plakobranchidae</taxon>
        <taxon>Plakobranchus</taxon>
    </lineage>
</organism>
<dbReference type="Proteomes" id="UP000735302">
    <property type="component" value="Unassembled WGS sequence"/>
</dbReference>
<reference evidence="2 3" key="1">
    <citation type="journal article" date="2021" name="Elife">
        <title>Chloroplast acquisition without the gene transfer in kleptoplastic sea slugs, Plakobranchus ocellatus.</title>
        <authorList>
            <person name="Maeda T."/>
            <person name="Takahashi S."/>
            <person name="Yoshida T."/>
            <person name="Shimamura S."/>
            <person name="Takaki Y."/>
            <person name="Nagai Y."/>
            <person name="Toyoda A."/>
            <person name="Suzuki Y."/>
            <person name="Arimoto A."/>
            <person name="Ishii H."/>
            <person name="Satoh N."/>
            <person name="Nishiyama T."/>
            <person name="Hasebe M."/>
            <person name="Maruyama T."/>
            <person name="Minagawa J."/>
            <person name="Obokata J."/>
            <person name="Shigenobu S."/>
        </authorList>
    </citation>
    <scope>NUCLEOTIDE SEQUENCE [LARGE SCALE GENOMIC DNA]</scope>
</reference>
<sequence>MVRNLTELGRNPAVADIRIHTDWANKFVETESREEALLTVVAEPQYGCVAVTILYQTTSRPNALSNKTGLAQQHSVELCVITLWYPSPPPPPPSSPQPPPPSPFPYPTERLTYRLAEYTKDSSDASSI</sequence>
<keyword evidence="3" id="KW-1185">Reference proteome</keyword>
<dbReference type="AlphaFoldDB" id="A0AAV3Y9M6"/>
<protein>
    <submittedName>
        <fullName evidence="2">Uncharacterized protein</fullName>
    </submittedName>
</protein>
<gene>
    <name evidence="2" type="ORF">PoB_000535300</name>
</gene>
<evidence type="ECO:0000313" key="2">
    <source>
        <dbReference type="EMBL" id="GFN78847.1"/>
    </source>
</evidence>
<feature type="region of interest" description="Disordered" evidence="1">
    <location>
        <begin position="87"/>
        <end position="108"/>
    </location>
</feature>